<gene>
    <name evidence="1" type="ORF">LKD81_17675</name>
</gene>
<name>A0AAE3ECS8_9FIRM</name>
<protein>
    <submittedName>
        <fullName evidence="1">Uncharacterized protein</fullName>
    </submittedName>
</protein>
<dbReference type="AlphaFoldDB" id="A0AAE3ECS8"/>
<evidence type="ECO:0000313" key="1">
    <source>
        <dbReference type="EMBL" id="MCC2232787.1"/>
    </source>
</evidence>
<reference evidence="1" key="1">
    <citation type="submission" date="2021-10" db="EMBL/GenBank/DDBJ databases">
        <title>Anaerobic single-cell dispensing facilitates the cultivation of human gut bacteria.</title>
        <authorList>
            <person name="Afrizal A."/>
        </authorList>
    </citation>
    <scope>NUCLEOTIDE SEQUENCE</scope>
    <source>
        <strain evidence="1">CLA-AA-H215</strain>
    </source>
</reference>
<organism evidence="1 2">
    <name type="scientific">Hominifimenecus microfluidus</name>
    <dbReference type="NCBI Taxonomy" id="2885348"/>
    <lineage>
        <taxon>Bacteria</taxon>
        <taxon>Bacillati</taxon>
        <taxon>Bacillota</taxon>
        <taxon>Clostridia</taxon>
        <taxon>Lachnospirales</taxon>
        <taxon>Lachnospiraceae</taxon>
        <taxon>Hominifimenecus</taxon>
    </lineage>
</organism>
<keyword evidence="2" id="KW-1185">Reference proteome</keyword>
<dbReference type="EMBL" id="JAJEQR010000101">
    <property type="protein sequence ID" value="MCC2232787.1"/>
    <property type="molecule type" value="Genomic_DNA"/>
</dbReference>
<dbReference type="Proteomes" id="UP001198182">
    <property type="component" value="Unassembled WGS sequence"/>
</dbReference>
<evidence type="ECO:0000313" key="2">
    <source>
        <dbReference type="Proteomes" id="UP001198182"/>
    </source>
</evidence>
<comment type="caution">
    <text evidence="1">The sequence shown here is derived from an EMBL/GenBank/DDBJ whole genome shotgun (WGS) entry which is preliminary data.</text>
</comment>
<dbReference type="RefSeq" id="WP_308455171.1">
    <property type="nucleotide sequence ID" value="NZ_JAJEQR010000101.1"/>
</dbReference>
<proteinExistence type="predicted"/>
<accession>A0AAE3ECS8</accession>
<sequence>MWNQIKNNDDIAEFMGKLAYFHDSCLKELKYVSGAYIEEHYMQPINKKRTLNIIIHCGGDNIDAIEMQFSGLKELRLNPLSERYTCEIFQASLIFIGDDICWCDSEDWEDADSLDYDGIAVRASSMCWRVVEDALGSDEFYKSKDVMRS</sequence>